<gene>
    <name evidence="2" type="ORF">ACFSJC_06595</name>
</gene>
<dbReference type="InterPro" id="IPR002645">
    <property type="entry name" value="STAS_dom"/>
</dbReference>
<dbReference type="PROSITE" id="PS50801">
    <property type="entry name" value="STAS"/>
    <property type="match status" value="1"/>
</dbReference>
<dbReference type="RefSeq" id="WP_386024945.1">
    <property type="nucleotide sequence ID" value="NZ_JBHUHX010000015.1"/>
</dbReference>
<dbReference type="Gene3D" id="3.30.750.24">
    <property type="entry name" value="STAS domain"/>
    <property type="match status" value="1"/>
</dbReference>
<evidence type="ECO:0000259" key="1">
    <source>
        <dbReference type="PROSITE" id="PS50801"/>
    </source>
</evidence>
<dbReference type="CDD" id="cd07043">
    <property type="entry name" value="STAS_anti-anti-sigma_factors"/>
    <property type="match status" value="1"/>
</dbReference>
<keyword evidence="3" id="KW-1185">Reference proteome</keyword>
<dbReference type="InterPro" id="IPR058548">
    <property type="entry name" value="MlaB-like_STAS"/>
</dbReference>
<sequence length="105" mass="11200">MTETRLTPIESGRWRLTGAMDFTTVSRLATAGERLFKDSGPAQGGALILDLAEVESANSAGLALLLEWSDMARARGIHLSYANVPDSLLRIAAFSNLQDVLPVAA</sequence>
<dbReference type="SUPFAM" id="SSF52091">
    <property type="entry name" value="SpoIIaa-like"/>
    <property type="match status" value="1"/>
</dbReference>
<comment type="caution">
    <text evidence="2">The sequence shown here is derived from an EMBL/GenBank/DDBJ whole genome shotgun (WGS) entry which is preliminary data.</text>
</comment>
<dbReference type="EMBL" id="JBHUHX010000015">
    <property type="protein sequence ID" value="MFD2111503.1"/>
    <property type="molecule type" value="Genomic_DNA"/>
</dbReference>
<evidence type="ECO:0000313" key="3">
    <source>
        <dbReference type="Proteomes" id="UP001597337"/>
    </source>
</evidence>
<dbReference type="Proteomes" id="UP001597337">
    <property type="component" value="Unassembled WGS sequence"/>
</dbReference>
<feature type="domain" description="STAS" evidence="1">
    <location>
        <begin position="15"/>
        <end position="105"/>
    </location>
</feature>
<accession>A0ABW4Y985</accession>
<evidence type="ECO:0000313" key="2">
    <source>
        <dbReference type="EMBL" id="MFD2111503.1"/>
    </source>
</evidence>
<organism evidence="2 3">
    <name type="scientific">Thiorhodococcus fuscus</name>
    <dbReference type="NCBI Taxonomy" id="527200"/>
    <lineage>
        <taxon>Bacteria</taxon>
        <taxon>Pseudomonadati</taxon>
        <taxon>Pseudomonadota</taxon>
        <taxon>Gammaproteobacteria</taxon>
        <taxon>Chromatiales</taxon>
        <taxon>Chromatiaceae</taxon>
        <taxon>Thiorhodococcus</taxon>
    </lineage>
</organism>
<dbReference type="InterPro" id="IPR036513">
    <property type="entry name" value="STAS_dom_sf"/>
</dbReference>
<protein>
    <submittedName>
        <fullName evidence="2">Lipid asymmetry maintenance protein MlaB</fullName>
    </submittedName>
</protein>
<proteinExistence type="predicted"/>
<dbReference type="Pfam" id="PF13466">
    <property type="entry name" value="STAS_2"/>
    <property type="match status" value="1"/>
</dbReference>
<reference evidence="3" key="1">
    <citation type="journal article" date="2019" name="Int. J. Syst. Evol. Microbiol.">
        <title>The Global Catalogue of Microorganisms (GCM) 10K type strain sequencing project: providing services to taxonomists for standard genome sequencing and annotation.</title>
        <authorList>
            <consortium name="The Broad Institute Genomics Platform"/>
            <consortium name="The Broad Institute Genome Sequencing Center for Infectious Disease"/>
            <person name="Wu L."/>
            <person name="Ma J."/>
        </authorList>
    </citation>
    <scope>NUCLEOTIDE SEQUENCE [LARGE SCALE GENOMIC DNA]</scope>
    <source>
        <strain evidence="3">KACC 12597</strain>
    </source>
</reference>
<name>A0ABW4Y985_9GAMM</name>